<dbReference type="NCBIfam" id="NF012163">
    <property type="entry name" value="BaeS_SmeS"/>
    <property type="match status" value="1"/>
</dbReference>
<dbReference type="GO" id="GO:0005886">
    <property type="term" value="C:plasma membrane"/>
    <property type="evidence" value="ECO:0007669"/>
    <property type="project" value="TreeGrafter"/>
</dbReference>
<dbReference type="InterPro" id="IPR005467">
    <property type="entry name" value="His_kinase_dom"/>
</dbReference>
<evidence type="ECO:0000313" key="14">
    <source>
        <dbReference type="EMBL" id="RDS80038.1"/>
    </source>
</evidence>
<dbReference type="Pfam" id="PF00512">
    <property type="entry name" value="HisKA"/>
    <property type="match status" value="1"/>
</dbReference>
<dbReference type="InterPro" id="IPR036890">
    <property type="entry name" value="HATPase_C_sf"/>
</dbReference>
<dbReference type="FunFam" id="1.10.287.130:FF:000001">
    <property type="entry name" value="Two-component sensor histidine kinase"/>
    <property type="match status" value="1"/>
</dbReference>
<evidence type="ECO:0000259" key="12">
    <source>
        <dbReference type="PROSITE" id="PS50109"/>
    </source>
</evidence>
<comment type="catalytic activity">
    <reaction evidence="1">
        <text>ATP + protein L-histidine = ADP + protein N-phospho-L-histidine.</text>
        <dbReference type="EC" id="2.7.13.3"/>
    </reaction>
</comment>
<dbReference type="SMART" id="SM00304">
    <property type="entry name" value="HAMP"/>
    <property type="match status" value="1"/>
</dbReference>
<dbReference type="InterPro" id="IPR003660">
    <property type="entry name" value="HAMP_dom"/>
</dbReference>
<dbReference type="CDD" id="cd00082">
    <property type="entry name" value="HisKA"/>
    <property type="match status" value="1"/>
</dbReference>
<keyword evidence="5" id="KW-0808">Transferase</keyword>
<protein>
    <recommendedName>
        <fullName evidence="3">histidine kinase</fullName>
        <ecNumber evidence="3">2.7.13.3</ecNumber>
    </recommendedName>
</protein>
<sequence length="521" mass="56293">MRLGLTAKLFVAMLAVAVFAVLAMGVAARLSFDRGFLGYLSEQETARMDSVAASLTAAYRAHGSWQFLRETPGPWFEVMRPYGPPFGPGLHDDHALPFDHPPGPPPGDANEPPPDFPNQPPPDLDKGPPSGNSGQQFPPGPLPPGAQPGSPYSASDLTGAGLRFTLLDAQGHYLFGNPRVASGPHSLKHDIVVDGRTVGILTMLSFRQVTEAGDLRFQEGQYRATWMVGMEALLIAGLLAVWLARTLLNPVHRIAKATHSLAKGDYAARVATHSHDELGQLARDFNQLAVTLERNETMRREFVADVSHELRTPLAIIRGELEALEDGVRQLDAAAIQSLQAEVGTLSKLIDDLYQLSLADLGTMTYRKVDVDVGKLLEATVETFQERLRKADLALELRLPASPVTILADENRLHQVFNNLIENSVRYTDAGGQLRIRCTAADDGVTVELMDSAPGVDEKSLPRLFDRFYRVEASRNRASGGAGLGLAICRAIVDAHGGSIRAQASPLGGLWLTIHLPAGNA</sequence>
<feature type="domain" description="HAMP" evidence="13">
    <location>
        <begin position="245"/>
        <end position="297"/>
    </location>
</feature>
<dbReference type="Gene3D" id="1.10.287.130">
    <property type="match status" value="1"/>
</dbReference>
<feature type="region of interest" description="Disordered" evidence="11">
    <location>
        <begin position="89"/>
        <end position="155"/>
    </location>
</feature>
<dbReference type="Gene3D" id="3.30.565.10">
    <property type="entry name" value="Histidine kinase-like ATPase, C-terminal domain"/>
    <property type="match status" value="1"/>
</dbReference>
<keyword evidence="15" id="KW-1185">Reference proteome</keyword>
<evidence type="ECO:0000256" key="9">
    <source>
        <dbReference type="ARBA" id="ARBA00023012"/>
    </source>
</evidence>
<dbReference type="PROSITE" id="PS50885">
    <property type="entry name" value="HAMP"/>
    <property type="match status" value="1"/>
</dbReference>
<dbReference type="EMBL" id="QRBF01000011">
    <property type="protein sequence ID" value="RDS80038.1"/>
    <property type="molecule type" value="Genomic_DNA"/>
</dbReference>
<reference evidence="14 15" key="1">
    <citation type="submission" date="2018-07" db="EMBL/GenBank/DDBJ databases">
        <title>Dyella monticola sp. nov. and Dyella psychrodurans sp. nov. isolated from monsoon evergreen broad-leaved forest soil of Dinghu Mountain, China.</title>
        <authorList>
            <person name="Gao Z."/>
            <person name="Qiu L."/>
        </authorList>
    </citation>
    <scope>NUCLEOTIDE SEQUENCE [LARGE SCALE GENOMIC DNA]</scope>
    <source>
        <strain evidence="14 15">4MSK11</strain>
    </source>
</reference>
<keyword evidence="10" id="KW-0472">Membrane</keyword>
<evidence type="ECO:0000256" key="1">
    <source>
        <dbReference type="ARBA" id="ARBA00000085"/>
    </source>
</evidence>
<evidence type="ECO:0000256" key="4">
    <source>
        <dbReference type="ARBA" id="ARBA00022553"/>
    </source>
</evidence>
<feature type="compositionally biased region" description="Pro residues" evidence="11">
    <location>
        <begin position="99"/>
        <end position="122"/>
    </location>
</feature>
<evidence type="ECO:0000259" key="13">
    <source>
        <dbReference type="PROSITE" id="PS50885"/>
    </source>
</evidence>
<evidence type="ECO:0000256" key="11">
    <source>
        <dbReference type="SAM" id="MobiDB-lite"/>
    </source>
</evidence>
<keyword evidence="6" id="KW-0812">Transmembrane</keyword>
<dbReference type="PRINTS" id="PR00344">
    <property type="entry name" value="BCTRLSENSOR"/>
</dbReference>
<dbReference type="RefSeq" id="WP_115479855.1">
    <property type="nucleotide sequence ID" value="NZ_QRBF01000011.1"/>
</dbReference>
<dbReference type="Proteomes" id="UP000255334">
    <property type="component" value="Unassembled WGS sequence"/>
</dbReference>
<dbReference type="SMART" id="SM00388">
    <property type="entry name" value="HisKA"/>
    <property type="match status" value="1"/>
</dbReference>
<dbReference type="InterPro" id="IPR004358">
    <property type="entry name" value="Sig_transdc_His_kin-like_C"/>
</dbReference>
<comment type="caution">
    <text evidence="14">The sequence shown here is derived from an EMBL/GenBank/DDBJ whole genome shotgun (WGS) entry which is preliminary data.</text>
</comment>
<dbReference type="InterPro" id="IPR036097">
    <property type="entry name" value="HisK_dim/P_sf"/>
</dbReference>
<evidence type="ECO:0000256" key="5">
    <source>
        <dbReference type="ARBA" id="ARBA00022679"/>
    </source>
</evidence>
<dbReference type="InterPro" id="IPR003594">
    <property type="entry name" value="HATPase_dom"/>
</dbReference>
<dbReference type="SUPFAM" id="SSF47384">
    <property type="entry name" value="Homodimeric domain of signal transducing histidine kinase"/>
    <property type="match status" value="1"/>
</dbReference>
<dbReference type="Pfam" id="PF00672">
    <property type="entry name" value="HAMP"/>
    <property type="match status" value="1"/>
</dbReference>
<comment type="subcellular location">
    <subcellularLocation>
        <location evidence="2">Membrane</location>
    </subcellularLocation>
</comment>
<dbReference type="Pfam" id="PF02518">
    <property type="entry name" value="HATPase_c"/>
    <property type="match status" value="1"/>
</dbReference>
<dbReference type="EC" id="2.7.13.3" evidence="3"/>
<dbReference type="Gene3D" id="6.10.340.10">
    <property type="match status" value="1"/>
</dbReference>
<dbReference type="SUPFAM" id="SSF55874">
    <property type="entry name" value="ATPase domain of HSP90 chaperone/DNA topoisomerase II/histidine kinase"/>
    <property type="match status" value="1"/>
</dbReference>
<evidence type="ECO:0000256" key="8">
    <source>
        <dbReference type="ARBA" id="ARBA00022989"/>
    </source>
</evidence>
<evidence type="ECO:0000256" key="3">
    <source>
        <dbReference type="ARBA" id="ARBA00012438"/>
    </source>
</evidence>
<keyword evidence="4" id="KW-0597">Phosphoprotein</keyword>
<feature type="domain" description="Histidine kinase" evidence="12">
    <location>
        <begin position="305"/>
        <end position="520"/>
    </location>
</feature>
<dbReference type="SMART" id="SM00387">
    <property type="entry name" value="HATPase_c"/>
    <property type="match status" value="1"/>
</dbReference>
<evidence type="ECO:0000256" key="6">
    <source>
        <dbReference type="ARBA" id="ARBA00022692"/>
    </source>
</evidence>
<organism evidence="14 15">
    <name type="scientific">Dyella psychrodurans</name>
    <dbReference type="NCBI Taxonomy" id="1927960"/>
    <lineage>
        <taxon>Bacteria</taxon>
        <taxon>Pseudomonadati</taxon>
        <taxon>Pseudomonadota</taxon>
        <taxon>Gammaproteobacteria</taxon>
        <taxon>Lysobacterales</taxon>
        <taxon>Rhodanobacteraceae</taxon>
        <taxon>Dyella</taxon>
    </lineage>
</organism>
<keyword evidence="8" id="KW-1133">Transmembrane helix</keyword>
<evidence type="ECO:0000313" key="15">
    <source>
        <dbReference type="Proteomes" id="UP000255334"/>
    </source>
</evidence>
<dbReference type="InterPro" id="IPR003661">
    <property type="entry name" value="HisK_dim/P_dom"/>
</dbReference>
<evidence type="ECO:0000256" key="2">
    <source>
        <dbReference type="ARBA" id="ARBA00004370"/>
    </source>
</evidence>
<dbReference type="PANTHER" id="PTHR45436">
    <property type="entry name" value="SENSOR HISTIDINE KINASE YKOH"/>
    <property type="match status" value="1"/>
</dbReference>
<dbReference type="AlphaFoldDB" id="A0A370WV77"/>
<gene>
    <name evidence="14" type="primary">baeS</name>
    <name evidence="14" type="ORF">DWU99_19920</name>
</gene>
<dbReference type="FunFam" id="3.30.565.10:FF:000006">
    <property type="entry name" value="Sensor histidine kinase WalK"/>
    <property type="match status" value="1"/>
</dbReference>
<name>A0A370WV77_9GAMM</name>
<dbReference type="OrthoDB" id="9804645at2"/>
<evidence type="ECO:0000256" key="10">
    <source>
        <dbReference type="ARBA" id="ARBA00023136"/>
    </source>
</evidence>
<dbReference type="CDD" id="cd06225">
    <property type="entry name" value="HAMP"/>
    <property type="match status" value="1"/>
</dbReference>
<dbReference type="InterPro" id="IPR050428">
    <property type="entry name" value="TCS_sensor_his_kinase"/>
</dbReference>
<accession>A0A370WV77</accession>
<dbReference type="SUPFAM" id="SSF158472">
    <property type="entry name" value="HAMP domain-like"/>
    <property type="match status" value="1"/>
</dbReference>
<proteinExistence type="predicted"/>
<keyword evidence="7 14" id="KW-0418">Kinase</keyword>
<keyword evidence="9" id="KW-0902">Two-component regulatory system</keyword>
<evidence type="ECO:0000256" key="7">
    <source>
        <dbReference type="ARBA" id="ARBA00022777"/>
    </source>
</evidence>
<dbReference type="PROSITE" id="PS50109">
    <property type="entry name" value="HIS_KIN"/>
    <property type="match status" value="1"/>
</dbReference>
<dbReference type="GO" id="GO:0000155">
    <property type="term" value="F:phosphorelay sensor kinase activity"/>
    <property type="evidence" value="ECO:0007669"/>
    <property type="project" value="InterPro"/>
</dbReference>
<dbReference type="PANTHER" id="PTHR45436:SF5">
    <property type="entry name" value="SENSOR HISTIDINE KINASE TRCS"/>
    <property type="match status" value="1"/>
</dbReference>